<evidence type="ECO:0000313" key="2">
    <source>
        <dbReference type="EMBL" id="KKL59526.1"/>
    </source>
</evidence>
<evidence type="ECO:0000256" key="1">
    <source>
        <dbReference type="SAM" id="Coils"/>
    </source>
</evidence>
<dbReference type="EMBL" id="LAZR01029455">
    <property type="protein sequence ID" value="KKL59526.1"/>
    <property type="molecule type" value="Genomic_DNA"/>
</dbReference>
<keyword evidence="1" id="KW-0175">Coiled coil</keyword>
<proteinExistence type="predicted"/>
<protein>
    <submittedName>
        <fullName evidence="2">Uncharacterized protein</fullName>
    </submittedName>
</protein>
<gene>
    <name evidence="2" type="ORF">LCGC14_2214490</name>
</gene>
<comment type="caution">
    <text evidence="2">The sequence shown here is derived from an EMBL/GenBank/DDBJ whole genome shotgun (WGS) entry which is preliminary data.</text>
</comment>
<feature type="coiled-coil region" evidence="1">
    <location>
        <begin position="51"/>
        <end position="78"/>
    </location>
</feature>
<reference evidence="2" key="1">
    <citation type="journal article" date="2015" name="Nature">
        <title>Complex archaea that bridge the gap between prokaryotes and eukaryotes.</title>
        <authorList>
            <person name="Spang A."/>
            <person name="Saw J.H."/>
            <person name="Jorgensen S.L."/>
            <person name="Zaremba-Niedzwiedzka K."/>
            <person name="Martijn J."/>
            <person name="Lind A.E."/>
            <person name="van Eijk R."/>
            <person name="Schleper C."/>
            <person name="Guy L."/>
            <person name="Ettema T.J."/>
        </authorList>
    </citation>
    <scope>NUCLEOTIDE SEQUENCE</scope>
</reference>
<sequence length="106" mass="12359">MTEPTTSYVHQLLRQVRDLEQRLIERDGENERLGKWITELLHRANRREAAAIQARSRADTTEQRLSEAEELLRNADSALHSHRYPHSELIRGIRAFLDGAQEEDKS</sequence>
<name>A0A0F9E0A3_9ZZZZ</name>
<accession>A0A0F9E0A3</accession>
<organism evidence="2">
    <name type="scientific">marine sediment metagenome</name>
    <dbReference type="NCBI Taxonomy" id="412755"/>
    <lineage>
        <taxon>unclassified sequences</taxon>
        <taxon>metagenomes</taxon>
        <taxon>ecological metagenomes</taxon>
    </lineage>
</organism>
<dbReference type="AlphaFoldDB" id="A0A0F9E0A3"/>